<dbReference type="EMBL" id="RJKM01000001">
    <property type="protein sequence ID" value="ROP37786.1"/>
    <property type="molecule type" value="Genomic_DNA"/>
</dbReference>
<dbReference type="Proteomes" id="UP000268727">
    <property type="component" value="Unassembled WGS sequence"/>
</dbReference>
<gene>
    <name evidence="4" type="ORF">EDD40_3110</name>
</gene>
<dbReference type="InterPro" id="IPR011067">
    <property type="entry name" value="Plasmid_toxin/cell-grow_inhib"/>
</dbReference>
<dbReference type="GO" id="GO:0016075">
    <property type="term" value="P:rRNA catabolic process"/>
    <property type="evidence" value="ECO:0007669"/>
    <property type="project" value="TreeGrafter"/>
</dbReference>
<comment type="similarity">
    <text evidence="1 3">Belongs to the PemK/MazF family.</text>
</comment>
<keyword evidence="2" id="KW-1277">Toxin-antitoxin system</keyword>
<name>A0A3N1H5T7_9PSEU</name>
<reference evidence="4 5" key="1">
    <citation type="submission" date="2018-11" db="EMBL/GenBank/DDBJ databases">
        <title>Sequencing the genomes of 1000 actinobacteria strains.</title>
        <authorList>
            <person name="Klenk H.-P."/>
        </authorList>
    </citation>
    <scope>NUCLEOTIDE SEQUENCE [LARGE SCALE GENOMIC DNA]</scope>
    <source>
        <strain evidence="4 5">DSM 44231</strain>
    </source>
</reference>
<proteinExistence type="inferred from homology"/>
<dbReference type="OrthoDB" id="9808744at2"/>
<dbReference type="GO" id="GO:0003677">
    <property type="term" value="F:DNA binding"/>
    <property type="evidence" value="ECO:0007669"/>
    <property type="project" value="InterPro"/>
</dbReference>
<keyword evidence="3" id="KW-0255">Endonuclease</keyword>
<keyword evidence="5" id="KW-1185">Reference proteome</keyword>
<dbReference type="Gene3D" id="2.30.30.110">
    <property type="match status" value="1"/>
</dbReference>
<dbReference type="SUPFAM" id="SSF50118">
    <property type="entry name" value="Cell growth inhibitor/plasmid maintenance toxic component"/>
    <property type="match status" value="1"/>
</dbReference>
<dbReference type="InterPro" id="IPR003477">
    <property type="entry name" value="PemK-like"/>
</dbReference>
<evidence type="ECO:0000256" key="2">
    <source>
        <dbReference type="ARBA" id="ARBA00022649"/>
    </source>
</evidence>
<keyword evidence="3" id="KW-0540">Nuclease</keyword>
<protein>
    <recommendedName>
        <fullName evidence="3">mRNA interferase</fullName>
        <ecNumber evidence="3">3.1.-.-</ecNumber>
    </recommendedName>
</protein>
<comment type="function">
    <text evidence="3">Toxic component of a type II toxin-antitoxin (TA) system.</text>
</comment>
<dbReference type="GO" id="GO:0004521">
    <property type="term" value="F:RNA endonuclease activity"/>
    <property type="evidence" value="ECO:0007669"/>
    <property type="project" value="TreeGrafter"/>
</dbReference>
<dbReference type="PANTHER" id="PTHR33988:SF1">
    <property type="entry name" value="ENDORIBONUCLEASE MAZF7-RELATED"/>
    <property type="match status" value="1"/>
</dbReference>
<evidence type="ECO:0000256" key="3">
    <source>
        <dbReference type="PIRNR" id="PIRNR033490"/>
    </source>
</evidence>
<keyword evidence="3" id="KW-0378">Hydrolase</keyword>
<evidence type="ECO:0000313" key="4">
    <source>
        <dbReference type="EMBL" id="ROP37786.1"/>
    </source>
</evidence>
<dbReference type="EC" id="3.1.-.-" evidence="3"/>
<dbReference type="Pfam" id="PF02452">
    <property type="entry name" value="PemK_toxin"/>
    <property type="match status" value="1"/>
</dbReference>
<dbReference type="PIRSF" id="PIRSF033490">
    <property type="entry name" value="MazF"/>
    <property type="match status" value="1"/>
</dbReference>
<dbReference type="AlphaFoldDB" id="A0A3N1H5T7"/>
<evidence type="ECO:0000313" key="5">
    <source>
        <dbReference type="Proteomes" id="UP000268727"/>
    </source>
</evidence>
<accession>A0A3N1H5T7</accession>
<dbReference type="GO" id="GO:0006402">
    <property type="term" value="P:mRNA catabolic process"/>
    <property type="evidence" value="ECO:0007669"/>
    <property type="project" value="TreeGrafter"/>
</dbReference>
<sequence>MRRGDIYWVDLEPAQGAEANKIRPAVVVSNDAANRAAGRGGGRGVVTVVPITSNTAKVYPFQVLLPAKDCGLGADSKAQAEQVRTVTAARLRARIGGLPPAVLKQLDEALRVHLSL</sequence>
<dbReference type="RefSeq" id="WP_123743528.1">
    <property type="nucleotide sequence ID" value="NZ_RJKM01000001.1"/>
</dbReference>
<evidence type="ECO:0000256" key="1">
    <source>
        <dbReference type="ARBA" id="ARBA00007521"/>
    </source>
</evidence>
<organism evidence="4 5">
    <name type="scientific">Saccharothrix texasensis</name>
    <dbReference type="NCBI Taxonomy" id="103734"/>
    <lineage>
        <taxon>Bacteria</taxon>
        <taxon>Bacillati</taxon>
        <taxon>Actinomycetota</taxon>
        <taxon>Actinomycetes</taxon>
        <taxon>Pseudonocardiales</taxon>
        <taxon>Pseudonocardiaceae</taxon>
        <taxon>Saccharothrix</taxon>
    </lineage>
</organism>
<dbReference type="PANTHER" id="PTHR33988">
    <property type="entry name" value="ENDORIBONUCLEASE MAZF-RELATED"/>
    <property type="match status" value="1"/>
</dbReference>
<dbReference type="GO" id="GO:0016787">
    <property type="term" value="F:hydrolase activity"/>
    <property type="evidence" value="ECO:0007669"/>
    <property type="project" value="UniProtKB-KW"/>
</dbReference>
<comment type="caution">
    <text evidence="4">The sequence shown here is derived from an EMBL/GenBank/DDBJ whole genome shotgun (WGS) entry which is preliminary data.</text>
</comment>